<dbReference type="PROSITE" id="PS51257">
    <property type="entry name" value="PROKAR_LIPOPROTEIN"/>
    <property type="match status" value="1"/>
</dbReference>
<evidence type="ECO:0000313" key="3">
    <source>
        <dbReference type="Proteomes" id="UP000471751"/>
    </source>
</evidence>
<reference evidence="2 3" key="1">
    <citation type="submission" date="2020-02" db="EMBL/GenBank/DDBJ databases">
        <title>Broccoli isolated Pseudomonas sp.</title>
        <authorList>
            <person name="Fujikawa T."/>
            <person name="Sawada H."/>
        </authorList>
    </citation>
    <scope>NUCLEOTIDE SEQUENCE [LARGE SCALE GENOMIC DNA]</scope>
    <source>
        <strain evidence="2 3">JCM 32154</strain>
    </source>
</reference>
<accession>A0A6I5RPA9</accession>
<dbReference type="AlphaFoldDB" id="A0A6I5RPA9"/>
<keyword evidence="1" id="KW-0732">Signal</keyword>
<feature type="signal peptide" evidence="1">
    <location>
        <begin position="1"/>
        <end position="20"/>
    </location>
</feature>
<feature type="chain" id="PRO_5026056254" description="Lipoprotein" evidence="1">
    <location>
        <begin position="21"/>
        <end position="146"/>
    </location>
</feature>
<evidence type="ECO:0008006" key="4">
    <source>
        <dbReference type="Google" id="ProtNLM"/>
    </source>
</evidence>
<name>A0A6I5RPA9_9PSED</name>
<dbReference type="EMBL" id="JAAHBT010000073">
    <property type="protein sequence ID" value="NES09757.1"/>
    <property type="molecule type" value="Genomic_DNA"/>
</dbReference>
<protein>
    <recommendedName>
        <fullName evidence="4">Lipoprotein</fullName>
    </recommendedName>
</protein>
<organism evidence="2 3">
    <name type="scientific">Pseudomonas laurentiana</name>
    <dbReference type="NCBI Taxonomy" id="2364649"/>
    <lineage>
        <taxon>Bacteria</taxon>
        <taxon>Pseudomonadati</taxon>
        <taxon>Pseudomonadota</taxon>
        <taxon>Gammaproteobacteria</taxon>
        <taxon>Pseudomonadales</taxon>
        <taxon>Pseudomonadaceae</taxon>
        <taxon>Pseudomonas</taxon>
    </lineage>
</organism>
<evidence type="ECO:0000256" key="1">
    <source>
        <dbReference type="SAM" id="SignalP"/>
    </source>
</evidence>
<evidence type="ECO:0000313" key="2">
    <source>
        <dbReference type="EMBL" id="NES09757.1"/>
    </source>
</evidence>
<comment type="caution">
    <text evidence="2">The sequence shown here is derived from an EMBL/GenBank/DDBJ whole genome shotgun (WGS) entry which is preliminary data.</text>
</comment>
<dbReference type="Proteomes" id="UP000471751">
    <property type="component" value="Unassembled WGS sequence"/>
</dbReference>
<sequence length="146" mass="15050">MNRIPSLALLVMTSVISGCATTGDHQVVNVPLNATQYNTGHIASALLASTTGNRTGLTIVVGGVPSSTALPAHIDTYIYSGTCENPGSKPVYEMKQSVTARSVSSPLRLSTVAPATLSELRSGGYVLVLRAGPMDGSVNLFCGNIT</sequence>
<gene>
    <name evidence="2" type="ORF">G3O07_08450</name>
</gene>
<proteinExistence type="predicted"/>
<keyword evidence="3" id="KW-1185">Reference proteome</keyword>
<dbReference type="RefSeq" id="WP_163934718.1">
    <property type="nucleotide sequence ID" value="NZ_BMQU01000002.1"/>
</dbReference>